<evidence type="ECO:0000313" key="2">
    <source>
        <dbReference type="EMBL" id="KAJ1089553.1"/>
    </source>
</evidence>
<sequence>MLLLCRGGVAHGSCGGRRWDSRTLSGWSRRPLRCYRCVPRLTGGTEMLHCSTVLPVGCRPRGAVVQSADAWRFSGGSRRPSLLLSAAALFFPLDTLSGRRTPPRQIRCSPGLLQLTATAAMPHFTLHSAPPCSCVLLLLVRPLCLSGCTPGWPAQLSTAQYCSQSQSTSLRLTGARAPPCSPTTQPLSRPTLALQVLKPSSQAGQRPKLPSAPTRLRPGFDQPRSALTRSWTAQHRAPGPRTTDLPGRRTGLPGCRVAGSGSDEAVEDCGRRCVSLLEQWRSDSESDSESDSASASWVPSRSWVYE</sequence>
<organism evidence="2 3">
    <name type="scientific">Pleurodeles waltl</name>
    <name type="common">Iberian ribbed newt</name>
    <dbReference type="NCBI Taxonomy" id="8319"/>
    <lineage>
        <taxon>Eukaryota</taxon>
        <taxon>Metazoa</taxon>
        <taxon>Chordata</taxon>
        <taxon>Craniata</taxon>
        <taxon>Vertebrata</taxon>
        <taxon>Euteleostomi</taxon>
        <taxon>Amphibia</taxon>
        <taxon>Batrachia</taxon>
        <taxon>Caudata</taxon>
        <taxon>Salamandroidea</taxon>
        <taxon>Salamandridae</taxon>
        <taxon>Pleurodelinae</taxon>
        <taxon>Pleurodeles</taxon>
    </lineage>
</organism>
<accession>A0AAV7LJJ2</accession>
<feature type="region of interest" description="Disordered" evidence="1">
    <location>
        <begin position="198"/>
        <end position="267"/>
    </location>
</feature>
<evidence type="ECO:0000313" key="3">
    <source>
        <dbReference type="Proteomes" id="UP001066276"/>
    </source>
</evidence>
<evidence type="ECO:0000256" key="1">
    <source>
        <dbReference type="SAM" id="MobiDB-lite"/>
    </source>
</evidence>
<dbReference type="AlphaFoldDB" id="A0AAV7LJJ2"/>
<proteinExistence type="predicted"/>
<dbReference type="EMBL" id="JANPWB010000015">
    <property type="protein sequence ID" value="KAJ1089553.1"/>
    <property type="molecule type" value="Genomic_DNA"/>
</dbReference>
<comment type="caution">
    <text evidence="2">The sequence shown here is derived from an EMBL/GenBank/DDBJ whole genome shotgun (WGS) entry which is preliminary data.</text>
</comment>
<name>A0AAV7LJJ2_PLEWA</name>
<feature type="compositionally biased region" description="Low complexity" evidence="1">
    <location>
        <begin position="291"/>
        <end position="306"/>
    </location>
</feature>
<protein>
    <submittedName>
        <fullName evidence="2">Uncharacterized protein</fullName>
    </submittedName>
</protein>
<dbReference type="Proteomes" id="UP001066276">
    <property type="component" value="Chromosome 11"/>
</dbReference>
<keyword evidence="3" id="KW-1185">Reference proteome</keyword>
<feature type="region of interest" description="Disordered" evidence="1">
    <location>
        <begin position="280"/>
        <end position="306"/>
    </location>
</feature>
<reference evidence="2" key="1">
    <citation type="journal article" date="2022" name="bioRxiv">
        <title>Sequencing and chromosome-scale assembly of the giantPleurodeles waltlgenome.</title>
        <authorList>
            <person name="Brown T."/>
            <person name="Elewa A."/>
            <person name="Iarovenko S."/>
            <person name="Subramanian E."/>
            <person name="Araus A.J."/>
            <person name="Petzold A."/>
            <person name="Susuki M."/>
            <person name="Suzuki K.-i.T."/>
            <person name="Hayashi T."/>
            <person name="Toyoda A."/>
            <person name="Oliveira C."/>
            <person name="Osipova E."/>
            <person name="Leigh N.D."/>
            <person name="Simon A."/>
            <person name="Yun M.H."/>
        </authorList>
    </citation>
    <scope>NUCLEOTIDE SEQUENCE</scope>
    <source>
        <strain evidence="2">20211129_DDA</strain>
        <tissue evidence="2">Liver</tissue>
    </source>
</reference>
<gene>
    <name evidence="2" type="ORF">NDU88_002704</name>
</gene>